<dbReference type="PROSITE" id="PS00606">
    <property type="entry name" value="KS3_1"/>
    <property type="match status" value="1"/>
</dbReference>
<dbReference type="InterPro" id="IPR013968">
    <property type="entry name" value="PKS_KR"/>
</dbReference>
<keyword evidence="6" id="KW-0677">Repeat</keyword>
<dbReference type="InterPro" id="IPR016039">
    <property type="entry name" value="Thiolase-like"/>
</dbReference>
<dbReference type="InterPro" id="IPR049552">
    <property type="entry name" value="PKS_DH_N"/>
</dbReference>
<dbReference type="InterPro" id="IPR029063">
    <property type="entry name" value="SAM-dependent_MTases_sf"/>
</dbReference>
<evidence type="ECO:0000256" key="3">
    <source>
        <dbReference type="ARBA" id="ARBA00022598"/>
    </source>
</evidence>
<evidence type="ECO:0000259" key="11">
    <source>
        <dbReference type="PROSITE" id="PS50075"/>
    </source>
</evidence>
<evidence type="ECO:0000259" key="12">
    <source>
        <dbReference type="PROSITE" id="PS52004"/>
    </source>
</evidence>
<feature type="domain" description="Ketosynthase family 3 (KS3)" evidence="12">
    <location>
        <begin position="9"/>
        <end position="448"/>
    </location>
</feature>
<dbReference type="Gene3D" id="3.30.559.30">
    <property type="entry name" value="Nonribosomal peptide synthetase, condensation domain"/>
    <property type="match status" value="1"/>
</dbReference>
<dbReference type="Gene3D" id="3.10.129.110">
    <property type="entry name" value="Polyketide synthase dehydratase"/>
    <property type="match status" value="1"/>
</dbReference>
<dbReference type="Pfam" id="PF16197">
    <property type="entry name" value="KAsynt_C_assoc"/>
    <property type="match status" value="1"/>
</dbReference>
<dbReference type="Pfam" id="PF02801">
    <property type="entry name" value="Ketoacyl-synt_C"/>
    <property type="match status" value="1"/>
</dbReference>
<dbReference type="Gene3D" id="3.40.47.10">
    <property type="match status" value="1"/>
</dbReference>
<dbReference type="SMART" id="SM00822">
    <property type="entry name" value="PKS_KR"/>
    <property type="match status" value="1"/>
</dbReference>
<dbReference type="SMART" id="SM00823">
    <property type="entry name" value="PKS_PP"/>
    <property type="match status" value="1"/>
</dbReference>
<dbReference type="PROSITE" id="PS00455">
    <property type="entry name" value="AMP_BINDING"/>
    <property type="match status" value="1"/>
</dbReference>
<dbReference type="EMBL" id="JAQJAN010000023">
    <property type="protein sequence ID" value="KAJ5703384.1"/>
    <property type="molecule type" value="Genomic_DNA"/>
</dbReference>
<dbReference type="Pfam" id="PF08659">
    <property type="entry name" value="KR"/>
    <property type="match status" value="1"/>
</dbReference>
<dbReference type="SUPFAM" id="SSF53335">
    <property type="entry name" value="S-adenosyl-L-methionine-dependent methyltransferases"/>
    <property type="match status" value="1"/>
</dbReference>
<gene>
    <name evidence="14" type="ORF">N7493_011773</name>
</gene>
<dbReference type="SUPFAM" id="SSF56801">
    <property type="entry name" value="Acetyl-CoA synthetase-like"/>
    <property type="match status" value="1"/>
</dbReference>
<keyword evidence="1" id="KW-0596">Phosphopantetheine</keyword>
<keyword evidence="5" id="KW-0808">Transferase</keyword>
<dbReference type="InterPro" id="IPR050091">
    <property type="entry name" value="PKS_NRPS_Biosynth_Enz"/>
</dbReference>
<keyword evidence="7" id="KW-0511">Multifunctional enzyme</keyword>
<dbReference type="SUPFAM" id="SSF47336">
    <property type="entry name" value="ACP-like"/>
    <property type="match status" value="2"/>
</dbReference>
<dbReference type="Gene3D" id="3.30.300.30">
    <property type="match status" value="1"/>
</dbReference>
<dbReference type="InterPro" id="IPR032821">
    <property type="entry name" value="PKS_assoc"/>
</dbReference>
<dbReference type="Gene3D" id="3.40.366.10">
    <property type="entry name" value="Malonyl-Coenzyme A Acyl Carrier Protein, domain 2"/>
    <property type="match status" value="1"/>
</dbReference>
<feature type="region of interest" description="C-terminal hotdog fold" evidence="9">
    <location>
        <begin position="1093"/>
        <end position="1247"/>
    </location>
</feature>
<feature type="active site" description="Proton acceptor; for dehydratase activity" evidence="9">
    <location>
        <position position="979"/>
    </location>
</feature>
<dbReference type="Pfam" id="PF00668">
    <property type="entry name" value="Condensation"/>
    <property type="match status" value="1"/>
</dbReference>
<dbReference type="Gene3D" id="3.40.50.12780">
    <property type="entry name" value="N-terminal domain of ligase-like"/>
    <property type="match status" value="1"/>
</dbReference>
<dbReference type="GO" id="GO:0006633">
    <property type="term" value="P:fatty acid biosynthetic process"/>
    <property type="evidence" value="ECO:0007669"/>
    <property type="project" value="InterPro"/>
</dbReference>
<feature type="domain" description="PKS/mFAS DH" evidence="13">
    <location>
        <begin position="947"/>
        <end position="1247"/>
    </location>
</feature>
<evidence type="ECO:0000256" key="9">
    <source>
        <dbReference type="PROSITE-ProRule" id="PRU01363"/>
    </source>
</evidence>
<feature type="active site" description="Proton donor; for dehydratase activity" evidence="9">
    <location>
        <position position="1154"/>
    </location>
</feature>
<evidence type="ECO:0000256" key="4">
    <source>
        <dbReference type="ARBA" id="ARBA00022603"/>
    </source>
</evidence>
<proteinExistence type="inferred from homology"/>
<evidence type="ECO:0000313" key="15">
    <source>
        <dbReference type="Proteomes" id="UP001215712"/>
    </source>
</evidence>
<dbReference type="SUPFAM" id="SSF52151">
    <property type="entry name" value="FabD/lysophospholipase-like"/>
    <property type="match status" value="1"/>
</dbReference>
<evidence type="ECO:0000256" key="5">
    <source>
        <dbReference type="ARBA" id="ARBA00022679"/>
    </source>
</evidence>
<dbReference type="InterPro" id="IPR020807">
    <property type="entry name" value="PKS_DH"/>
</dbReference>
<dbReference type="InterPro" id="IPR013217">
    <property type="entry name" value="Methyltransf_12"/>
</dbReference>
<dbReference type="PANTHER" id="PTHR43775:SF20">
    <property type="entry name" value="HYBRID PKS-NRPS SYNTHETASE APDA"/>
    <property type="match status" value="1"/>
</dbReference>
<dbReference type="InterPro" id="IPR016036">
    <property type="entry name" value="Malonyl_transacylase_ACP-bd"/>
</dbReference>
<dbReference type="InterPro" id="IPR014030">
    <property type="entry name" value="Ketoacyl_synth_N"/>
</dbReference>
<dbReference type="GO" id="GO:0016874">
    <property type="term" value="F:ligase activity"/>
    <property type="evidence" value="ECO:0007669"/>
    <property type="project" value="UniProtKB-KW"/>
</dbReference>
<dbReference type="Proteomes" id="UP001215712">
    <property type="component" value="Unassembled WGS sequence"/>
</dbReference>
<dbReference type="InterPro" id="IPR036291">
    <property type="entry name" value="NAD(P)-bd_dom_sf"/>
</dbReference>
<dbReference type="InterPro" id="IPR023213">
    <property type="entry name" value="CAT-like_dom_sf"/>
</dbReference>
<dbReference type="SMART" id="SM00825">
    <property type="entry name" value="PKS_KS"/>
    <property type="match status" value="1"/>
</dbReference>
<dbReference type="Pfam" id="PF07993">
    <property type="entry name" value="NAD_binding_4"/>
    <property type="match status" value="1"/>
</dbReference>
<dbReference type="GO" id="GO:0004315">
    <property type="term" value="F:3-oxoacyl-[acyl-carrier-protein] synthase activity"/>
    <property type="evidence" value="ECO:0007669"/>
    <property type="project" value="InterPro"/>
</dbReference>
<dbReference type="InterPro" id="IPR020845">
    <property type="entry name" value="AMP-binding_CS"/>
</dbReference>
<dbReference type="Pfam" id="PF14765">
    <property type="entry name" value="PS-DH"/>
    <property type="match status" value="1"/>
</dbReference>
<dbReference type="CDD" id="cd02440">
    <property type="entry name" value="AdoMet_MTases"/>
    <property type="match status" value="1"/>
</dbReference>
<dbReference type="InterPro" id="IPR000873">
    <property type="entry name" value="AMP-dep_synth/lig_dom"/>
</dbReference>
<sequence>MFNDRQVAGEPIAIVGSACRFPGGATSPSKLWDLLENPRDVLSEIPNSRFNADAFYHPDSSHHGTSNVRHSYILSEDPRLFDAQFFGTKPVEANSIDPQQRLLLETVYEGLESAGIPIERLQGSDTGVYVGLMTNDYADLLGRDIQNFPTYFASGTARSILSNRVSYFFNWHGPSMTIDTACSSSLVAVHQGVQSLRNGESKVAVVAGTNLLLGPEQYVAESKLKMLSPTGRSRMWDKDADGYARGDGIAVAILKPLSAALANGDHIECLIRETGINQDGRTKGITMPNPIAQADLIRKTYARAGLDLSNECDRPQYFEAHGTGTPAGDPVEAEAISKAFFGNAARYYRKASEEAPLYVGSIKTVIGHTEGTAGLAAVLKASLALQHGVIPPNMLLNELNPTVRPFYNDLQILQHARKWPRIADRTPRRASVNSFGFGGANAHAILESFETLEDIVTSGSAVPSLTPFNFSASSERSLSATLGTYSEYVSHNPEINLRDLSWTLNCRRSTLPVRVSISASDASDLAAKLKAAAQSTSDFTPSSQSSSIKQPKYLGIFTGQGAQWAGMGAELLRGSSPASDCIANLDSALQALPLEHRPQWTLKEEILKDASSSRIGQALFSQTLCTAIQIMLVDLLRAAGIIFTAVVGHSSGEISAAYAAGYLSADDAIKIAYYRGWSLQYSSDSTGMKGAMMAVGTSLEDAQELCGMPTLEGRICVAASNSSASVTLSGDADAIEEVKEVLEDEKKFARLLKVDKAYHSHHMLPCAAPYVEAVQRSRVRIRDRSHTSTTWISSVYGKDIDNVNDSLTDTYWSNNMINPVLFSQAVSFAVSALGPFDMAIEVGPHPALKGPAMQTIQEVSGIELPYSGTCNRGKDSIEAFSSALGALWACLGEHAVDFSKLDDALFPRGRRARLLKGLPAYSWDHDRIYWHESRISTAFRDGNQKFHPLLGVRCPDGTQKGIRWRNYLNTREIPWLLHHQVQGQMVFPAAGYISAAVELLLEQFGRGSIRLVEFRDVLIGQALVLEENTGVEVVYSLSISESSKTAAKMSFNCYSDANKGSSEMSLHASAQIEVELGDPDLENLPPGTQSRGSFLEVETDRFYDFVSQLGFGYTGPFHALSDLKRRMDEATGMIAVPMVESSDTPLLVHPGSLDAAIQAIMLAYSFPGDSRLRSLYLPTKIDNIRINLNTCMKLAKPGSKLPFHASVAKSKFSELSGDVDLYSSDGKYTAVQLQGLHTTPLVPLTTATDIPMFTEMQWAPEQAVECDFDAPLLTSETATLSLDMERVAHFYLKKLHQSMGDGFDVFDLASNHAHLLAYAKLCISKVKAGNHPYVRPEWSDDTVSDISEIVERYPQAIDMKVMQIVGDGLPSTIRGETNLLELLMKDNLLNRFYAETFGIQPYLDRITQIAAQISNRFPQINVLEIGAGAGETTRYMLDGMQSAFASYTYTDFWDTHFDQAQERFQEHQSKMAYKVLDIEKDVLEQGFPQESFDLVIASLALYATTNIEATLSNVRRLIKPGGYLILLELTNPDVMRFGLVLGGLPAWWMGYSEGRTLSPCLSTAEWSALMSRTGFSGTELLMSADSSLPIPFSVMLTQAVDQRMEFLRDPLSPSHQTLGAESLTIIGGSSSVTTSLAFKIKEAVYQHYSSVKLYCTFDDISLEDLPVMGSVLCLSELDENLLVSFTPSKLAAFQELFKQSKNILWLGHGAQGDNPYANMMTGIQRTLHVEMPHLRIQLMDLHSLKEAEPVIIAQKVLQLEASGIWEQKGQMQDLLWYTEPQILLHSGKIFIPRLKLRNDRNDRYNSSKRLIVKNVDEKTGVSVRSSDGEYRVLKAQPPALQPLGDQARIRVIHSTLRAVKISDTDELFLVSGIESQTSRNVVAFSRTLDSCLDVPSSWMISYQPGTETLLLLLSIYNNLLIQAIFDDVRPGTCVAVLEPDFSMASSITQYATQRGVQVILLTTKNRLCGSPWIYIHRNSTSREIAKQMPQNIVSLVNLAGDEVIESVLRKALPSHCNFHTECSLTTEATRDFSRLPMHENLPPSRLKAAWKNVQNDSSPINMNRLSNSSLRDLIEGQPEPGKQVIIKWEEDLPLQVLPATKTVEFARNKTYWLVGLTGGLGLSLCQWMASQGARYIALSSRNPKVDENWILEMAAIGCTIRIFANDITDRESVRKTHDRIISSMPDIGGVAQGAMVLQDTMLLDLDIPRLEKVFRPKIQGSLLLDELFPEDTLDFMIFFTSMAAVTGNPGQVAYNAANMFMNSLAAQRRSRGLAGYAINIGAIVGNGYVTRELNMDQQNYLYRVGHSWMSEQDFREVFAEGVLSCRDRTGSSSELFSALRIDDDDTKCWVANPIFQHLVTKSNSLITSGKKNKVGVVLKIQLLEATSSDEVREIVKDGFLIRLSTALQADLDKIVIDLSLDEYGVDSLNAVELRSWFLKEIGVDMPVLKILNAASIKDLLEFALTLIPEALIPNVGTALKDAPPNATLNIVDQVPQKVTPRFDFSQSTSMSETGDESKEFNLRYLPSHESTVNSSAASTKADSSSEQHDETSSSASSVDDSLDASIIEKQEVERTLPMSYGQSRFYFMKSFVEDKTVFNVTPVFEVSGTLRVEDVARAVEFVGQRHEALRTFFFTNAEKQPMQGVLTKSMVRLERVLINDESEVEAAKERMKSHIFNIADGEILRIQLLSLRSDKHWLVIGFDHINMDGLSFEVFWSELQQVYNGGTLSQDMLQYPDFTLRQRREYESGAWEENLKYWRSEFKDIPPVAPLLPFSQHSVRPQTTGFGYHEANMELDKELSGKIKARAAMFKVTPYHFYLAIWQIFLLRLFDIDDICIGLGDGNRTDPDVKGTIGLFLNLVPIRFRRKSSQSFGEALKDTRAASQSAFAHGHVPLSIILSELDVPRSTSHTPLFQVSFNYRPGIAISRKFCGCTAKGSLLTAGGISYDLHLDVVDGGTGETSLYMVVQRNLYKEEHASLLLRGFHSLLQALLENPAVGVPSPSLFSQDDIQKALTAGRGPEIENPWPATLLHRVEHVSAIYPNRVALKEANRVELTYSQLLSRIRMIANELLRNDVRPGDIVGVFQWPGAEWICSMMAIWYIGGTYVPLDKKAGMDRLAAITSTTSFAVILTDHATASDLDQLAVSAEVLNVSDIPTQQCDNVTNMASKTQVAVIMYTSGSTGVPKGIMIRHAEYSDQIYAFNQAVGIQEATETILHQSSYTWDMSIFQILISLSSASTLVIADAEQRIDPAALTSLIQSEKVTTTIATPTEYLSWFRHGRLQLESSSWTSAISGGEMLSEGLIQEFRSLGKAALRLINAYGPAEATMACSAAEVQYMSVTASLGGLRTLPNNSIYIVDGNLDPVPIGIPGELIIGGAGIAKGYLDTAKTKERFGVDRHASPFFKSKGWTMIHRSGDRARLTQDGELVLMGRIGGDTQVKLNGIRINVEEIETAIIQTSEGKVSQAVVSLRSSPEDDTQKFILAFVVLHDIGADENQEQFLAQLHSNLPLPKYMIPAAVIPIDFIPQNTSGKVDRFAVGDFQIPQLPSNDEFVENIGPLEDMLREIWQDTIPRDIASYHSIHSQSEYFHSGGSSLSLVNLQSLVKERLGVSVSLPQLFEASTLQGMASLIRNQLPEDSGTAIDWDEEVESLLASSRSNALWSNTDNKPSGAAVVVLTGATGFIGKEVLQNLLDDDLVQTVHCVAVRKPRSQLPEIFSHPKVHVYEGNLGSPQLGLSNKNATLIFSRADVIIHNGADVSFMKTYQSLKLTNVASTKELVKLALPRRIPFHFVSSASVTRLASQESFGETSLADFPPPQVPDDGYMEAKWVCEVYLERTSQQFGLPVWIHRPSSVQGNNAPELDLMSNVMRYCQETKKIPDTSSWPGGFDLITVESVASQILEAVHLSGSTEGKKGVHFRYESGEIELGQEEVKDLMESGTGEEFEVVSVSEWVDLAEKAGMSPLLGMYLRKAKDGQVLLPRLIKGSG</sequence>
<feature type="domain" description="Carrier" evidence="11">
    <location>
        <begin position="2390"/>
        <end position="2467"/>
    </location>
</feature>
<dbReference type="Pfam" id="PF00550">
    <property type="entry name" value="PP-binding"/>
    <property type="match status" value="1"/>
</dbReference>
<dbReference type="InterPro" id="IPR020806">
    <property type="entry name" value="PKS_PP-bd"/>
</dbReference>
<feature type="region of interest" description="N-terminal hotdog fold" evidence="9">
    <location>
        <begin position="947"/>
        <end position="1079"/>
    </location>
</feature>
<dbReference type="FunFam" id="3.40.47.10:FF:000019">
    <property type="entry name" value="Polyketide synthase type I"/>
    <property type="match status" value="1"/>
</dbReference>
<dbReference type="InterPro" id="IPR001242">
    <property type="entry name" value="Condensation_dom"/>
</dbReference>
<evidence type="ECO:0000256" key="8">
    <source>
        <dbReference type="ARBA" id="ARBA00029443"/>
    </source>
</evidence>
<dbReference type="GO" id="GO:0008168">
    <property type="term" value="F:methyltransferase activity"/>
    <property type="evidence" value="ECO:0007669"/>
    <property type="project" value="UniProtKB-KW"/>
</dbReference>
<dbReference type="Gene3D" id="3.30.559.10">
    <property type="entry name" value="Chloramphenicol acetyltransferase-like domain"/>
    <property type="match status" value="1"/>
</dbReference>
<dbReference type="InterPro" id="IPR014031">
    <property type="entry name" value="Ketoacyl_synth_C"/>
</dbReference>
<dbReference type="Pfam" id="PF21089">
    <property type="entry name" value="PKS_DH_N"/>
    <property type="match status" value="1"/>
</dbReference>
<reference evidence="14" key="2">
    <citation type="submission" date="2023-01" db="EMBL/GenBank/DDBJ databases">
        <authorList>
            <person name="Petersen C."/>
        </authorList>
    </citation>
    <scope>NUCLEOTIDE SEQUENCE</scope>
    <source>
        <strain evidence="14">IBT 17514</strain>
    </source>
</reference>
<protein>
    <submittedName>
        <fullName evidence="14">Uncharacterized protein</fullName>
    </submittedName>
</protein>
<dbReference type="InterPro" id="IPR042099">
    <property type="entry name" value="ANL_N_sf"/>
</dbReference>
<evidence type="ECO:0000256" key="6">
    <source>
        <dbReference type="ARBA" id="ARBA00022737"/>
    </source>
</evidence>
<dbReference type="InterPro" id="IPR014043">
    <property type="entry name" value="Acyl_transferase_dom"/>
</dbReference>
<dbReference type="InterPro" id="IPR057326">
    <property type="entry name" value="KR_dom"/>
</dbReference>
<dbReference type="InterPro" id="IPR001227">
    <property type="entry name" value="Ac_transferase_dom_sf"/>
</dbReference>
<dbReference type="GO" id="GO:0004312">
    <property type="term" value="F:fatty acid synthase activity"/>
    <property type="evidence" value="ECO:0007669"/>
    <property type="project" value="TreeGrafter"/>
</dbReference>
<comment type="caution">
    <text evidence="14">The sequence shown here is derived from an EMBL/GenBank/DDBJ whole genome shotgun (WGS) entry which is preliminary data.</text>
</comment>
<dbReference type="Gene3D" id="3.40.50.150">
    <property type="entry name" value="Vaccinia Virus protein VP39"/>
    <property type="match status" value="1"/>
</dbReference>
<dbReference type="SUPFAM" id="SSF53901">
    <property type="entry name" value="Thiolase-like"/>
    <property type="match status" value="1"/>
</dbReference>
<dbReference type="Pfam" id="PF00109">
    <property type="entry name" value="ketoacyl-synt"/>
    <property type="match status" value="1"/>
</dbReference>
<dbReference type="Pfam" id="PF00501">
    <property type="entry name" value="AMP-binding"/>
    <property type="match status" value="1"/>
</dbReference>
<dbReference type="Pfam" id="PF23297">
    <property type="entry name" value="ACP_SdgA_C"/>
    <property type="match status" value="1"/>
</dbReference>
<dbReference type="InterPro" id="IPR016035">
    <property type="entry name" value="Acyl_Trfase/lysoPLipase"/>
</dbReference>
<evidence type="ECO:0000256" key="10">
    <source>
        <dbReference type="SAM" id="MobiDB-lite"/>
    </source>
</evidence>
<accession>A0AAD6MQ49</accession>
<dbReference type="InterPro" id="IPR049900">
    <property type="entry name" value="PKS_mFAS_DH"/>
</dbReference>
<dbReference type="GO" id="GO:0030639">
    <property type="term" value="P:polyketide biosynthetic process"/>
    <property type="evidence" value="ECO:0007669"/>
    <property type="project" value="UniProtKB-ARBA"/>
</dbReference>
<evidence type="ECO:0000313" key="14">
    <source>
        <dbReference type="EMBL" id="KAJ5703384.1"/>
    </source>
</evidence>
<evidence type="ECO:0000256" key="2">
    <source>
        <dbReference type="ARBA" id="ARBA00022553"/>
    </source>
</evidence>
<keyword evidence="2" id="KW-0597">Phosphoprotein</keyword>
<dbReference type="SUPFAM" id="SSF51735">
    <property type="entry name" value="NAD(P)-binding Rossmann-fold domains"/>
    <property type="match status" value="2"/>
</dbReference>
<dbReference type="CDD" id="cd19532">
    <property type="entry name" value="C_PKS-NRPS"/>
    <property type="match status" value="1"/>
</dbReference>
<dbReference type="SUPFAM" id="SSF55048">
    <property type="entry name" value="Probable ACP-binding domain of malonyl-CoA ACP transacylase"/>
    <property type="match status" value="1"/>
</dbReference>
<evidence type="ECO:0000256" key="7">
    <source>
        <dbReference type="ARBA" id="ARBA00023268"/>
    </source>
</evidence>
<keyword evidence="4" id="KW-0489">Methyltransferase</keyword>
<dbReference type="Gene3D" id="3.40.50.720">
    <property type="entry name" value="NAD(P)-binding Rossmann-like Domain"/>
    <property type="match status" value="2"/>
</dbReference>
<dbReference type="Pfam" id="PF08242">
    <property type="entry name" value="Methyltransf_12"/>
    <property type="match status" value="1"/>
</dbReference>
<feature type="region of interest" description="Disordered" evidence="10">
    <location>
        <begin position="2528"/>
        <end position="2560"/>
    </location>
</feature>
<dbReference type="GO" id="GO:1901336">
    <property type="term" value="P:lactone biosynthetic process"/>
    <property type="evidence" value="ECO:0007669"/>
    <property type="project" value="UniProtKB-ARBA"/>
</dbReference>
<dbReference type="InterPro" id="IPR049551">
    <property type="entry name" value="PKS_DH_C"/>
</dbReference>
<dbReference type="InterPro" id="IPR042104">
    <property type="entry name" value="PKS_dehydratase_sf"/>
</dbReference>
<dbReference type="PROSITE" id="PS52019">
    <property type="entry name" value="PKS_MFAS_DH"/>
    <property type="match status" value="1"/>
</dbReference>
<evidence type="ECO:0000256" key="1">
    <source>
        <dbReference type="ARBA" id="ARBA00022450"/>
    </source>
</evidence>
<dbReference type="GO" id="GO:0009403">
    <property type="term" value="P:toxin biosynthetic process"/>
    <property type="evidence" value="ECO:0007669"/>
    <property type="project" value="UniProtKB-ARBA"/>
</dbReference>
<dbReference type="GO" id="GO:0031177">
    <property type="term" value="F:phosphopantetheine binding"/>
    <property type="evidence" value="ECO:0007669"/>
    <property type="project" value="InterPro"/>
</dbReference>
<dbReference type="InterPro" id="IPR036736">
    <property type="entry name" value="ACP-like_sf"/>
</dbReference>
<dbReference type="Gene3D" id="1.10.1200.10">
    <property type="entry name" value="ACP-like"/>
    <property type="match status" value="2"/>
</dbReference>
<evidence type="ECO:0000259" key="13">
    <source>
        <dbReference type="PROSITE" id="PS52019"/>
    </source>
</evidence>
<dbReference type="PROSITE" id="PS50075">
    <property type="entry name" value="CARRIER"/>
    <property type="match status" value="2"/>
</dbReference>
<keyword evidence="15" id="KW-1185">Reference proteome</keyword>
<dbReference type="Pfam" id="PF00698">
    <property type="entry name" value="Acyl_transf_1"/>
    <property type="match status" value="1"/>
</dbReference>
<reference evidence="14" key="1">
    <citation type="journal article" date="2023" name="IMA Fungus">
        <title>Comparative genomic study of the Penicillium genus elucidates a diverse pangenome and 15 lateral gene transfer events.</title>
        <authorList>
            <person name="Petersen C."/>
            <person name="Sorensen T."/>
            <person name="Nielsen M.R."/>
            <person name="Sondergaard T.E."/>
            <person name="Sorensen J.L."/>
            <person name="Fitzpatrick D.A."/>
            <person name="Frisvad J.C."/>
            <person name="Nielsen K.L."/>
        </authorList>
    </citation>
    <scope>NUCLEOTIDE SEQUENCE</scope>
    <source>
        <strain evidence="14">IBT 17514</strain>
    </source>
</reference>
<dbReference type="InterPro" id="IPR045851">
    <property type="entry name" value="AMP-bd_C_sf"/>
</dbReference>
<dbReference type="InterPro" id="IPR006162">
    <property type="entry name" value="Ppantetheine_attach_site"/>
</dbReference>
<organism evidence="14 15">
    <name type="scientific">Penicillium malachiteum</name>
    <dbReference type="NCBI Taxonomy" id="1324776"/>
    <lineage>
        <taxon>Eukaryota</taxon>
        <taxon>Fungi</taxon>
        <taxon>Dikarya</taxon>
        <taxon>Ascomycota</taxon>
        <taxon>Pezizomycotina</taxon>
        <taxon>Eurotiomycetes</taxon>
        <taxon>Eurotiomycetidae</taxon>
        <taxon>Eurotiales</taxon>
        <taxon>Aspergillaceae</taxon>
        <taxon>Penicillium</taxon>
    </lineage>
</organism>
<feature type="domain" description="Carrier" evidence="11">
    <location>
        <begin position="3553"/>
        <end position="3633"/>
    </location>
</feature>
<name>A0AAD6MQ49_9EURO</name>
<dbReference type="SMART" id="SM00826">
    <property type="entry name" value="PKS_DH"/>
    <property type="match status" value="1"/>
</dbReference>
<dbReference type="PROSITE" id="PS00012">
    <property type="entry name" value="PHOSPHOPANTETHEINE"/>
    <property type="match status" value="1"/>
</dbReference>
<dbReference type="CDD" id="cd00833">
    <property type="entry name" value="PKS"/>
    <property type="match status" value="1"/>
</dbReference>
<comment type="similarity">
    <text evidence="8">In the C-terminal section; belongs to the NRP synthetase family.</text>
</comment>
<dbReference type="PANTHER" id="PTHR43775">
    <property type="entry name" value="FATTY ACID SYNTHASE"/>
    <property type="match status" value="1"/>
</dbReference>
<keyword evidence="3" id="KW-0436">Ligase</keyword>
<dbReference type="SMART" id="SM00827">
    <property type="entry name" value="PKS_AT"/>
    <property type="match status" value="1"/>
</dbReference>
<dbReference type="SUPFAM" id="SSF52777">
    <property type="entry name" value="CoA-dependent acyltransferases"/>
    <property type="match status" value="2"/>
</dbReference>
<dbReference type="InterPro" id="IPR020841">
    <property type="entry name" value="PKS_Beta-ketoAc_synthase_dom"/>
</dbReference>
<dbReference type="InterPro" id="IPR018201">
    <property type="entry name" value="Ketoacyl_synth_AS"/>
</dbReference>
<dbReference type="PROSITE" id="PS52004">
    <property type="entry name" value="KS3_2"/>
    <property type="match status" value="1"/>
</dbReference>
<dbReference type="GO" id="GO:0032259">
    <property type="term" value="P:methylation"/>
    <property type="evidence" value="ECO:0007669"/>
    <property type="project" value="UniProtKB-KW"/>
</dbReference>
<dbReference type="InterPro" id="IPR009081">
    <property type="entry name" value="PP-bd_ACP"/>
</dbReference>
<dbReference type="InterPro" id="IPR013120">
    <property type="entry name" value="FAR_NAD-bd"/>
</dbReference>
<dbReference type="CDD" id="cd05930">
    <property type="entry name" value="A_NRPS"/>
    <property type="match status" value="1"/>
</dbReference>